<keyword evidence="2" id="KW-0732">Signal</keyword>
<evidence type="ECO:0000256" key="1">
    <source>
        <dbReference type="ARBA" id="ARBA00004442"/>
    </source>
</evidence>
<dbReference type="CDD" id="cd07185">
    <property type="entry name" value="OmpA_C-like"/>
    <property type="match status" value="1"/>
</dbReference>
<dbReference type="InterPro" id="IPR036737">
    <property type="entry name" value="OmpA-like_sf"/>
</dbReference>
<organism evidence="8 9">
    <name type="scientific">Hyunsoonleella pacifica</name>
    <dbReference type="NCBI Taxonomy" id="1080224"/>
    <lineage>
        <taxon>Bacteria</taxon>
        <taxon>Pseudomonadati</taxon>
        <taxon>Bacteroidota</taxon>
        <taxon>Flavobacteriia</taxon>
        <taxon>Flavobacteriales</taxon>
        <taxon>Flavobacteriaceae</taxon>
    </lineage>
</organism>
<evidence type="ECO:0000256" key="5">
    <source>
        <dbReference type="PROSITE-ProRule" id="PRU00473"/>
    </source>
</evidence>
<evidence type="ECO:0000256" key="6">
    <source>
        <dbReference type="SAM" id="MobiDB-lite"/>
    </source>
</evidence>
<evidence type="ECO:0000256" key="3">
    <source>
        <dbReference type="ARBA" id="ARBA00023136"/>
    </source>
</evidence>
<dbReference type="InterPro" id="IPR043781">
    <property type="entry name" value="DUF5723"/>
</dbReference>
<dbReference type="Gene3D" id="3.30.1330.60">
    <property type="entry name" value="OmpA-like domain"/>
    <property type="match status" value="1"/>
</dbReference>
<dbReference type="PANTHER" id="PTHR30329">
    <property type="entry name" value="STATOR ELEMENT OF FLAGELLAR MOTOR COMPLEX"/>
    <property type="match status" value="1"/>
</dbReference>
<evidence type="ECO:0000259" key="7">
    <source>
        <dbReference type="PROSITE" id="PS51123"/>
    </source>
</evidence>
<name>A0A4Q9FT23_9FLAO</name>
<dbReference type="SUPFAM" id="SSF103647">
    <property type="entry name" value="TSP type-3 repeat"/>
    <property type="match status" value="1"/>
</dbReference>
<dbReference type="PANTHER" id="PTHR30329:SF21">
    <property type="entry name" value="LIPOPROTEIN YIAD-RELATED"/>
    <property type="match status" value="1"/>
</dbReference>
<sequence length="666" mass="73812">MKNNLLFLFFVSLCLCVKSQSYIGFLTDNYSGVHGVISNPASIVDSRYKLDINIAGVSAFLGNNYYGVHVFDALKEGYSFDVEAKTFPASNNGGMANLDVLGPSFMFNLSEKSSISIFTRGRFFANVNDVNGASLVSIDDDTTDDFNLNEGTISALTHAWSELGVTYAQVILNRKHNFLKGGFSLKYLKGLGSSYVVGSDILVNYDADGTDLGGGETTGSISSTGFVNYARFDEFDSDNYDYKAPSDASGFGIDLGFIYEWRPNYKDYKSINSGYSYRDINKYKLKIGFSITDIGNINYKKGIREGYSIANPNVSEEDYDNAADLGNFLNNFYTQTDATTGYIVDLPTAVHLNIDWNLNQKWYLNFNTDYSLMSKERRTANFISNTFSLTPRYESKWFSFYLPFSVIETNGFRVGAGFRAGPLYMGSGSVISAFSSDKNKQADVYAGLKIPFYYGKPKDKDGDGIKDNDDECPEEVGPIENKGCPYTDKDGDGILDNEDECPEEEGPRENKGCPWKDSDRDGVLDKDDKCVFEAGTIPNKGCPEEEVTQELQATLNAFARTILFDSGTAKIKEESNEVLLEIVIILKDHPSAGFTIEGHTDSTGGEDLNRELSELRANAVKDFLVKNGIDANRLLTVGYGESKPIFSNITPYGRSRNRRVEINLID</sequence>
<accession>A0A4Q9FT23</accession>
<dbReference type="AlphaFoldDB" id="A0A4Q9FT23"/>
<dbReference type="Pfam" id="PF02412">
    <property type="entry name" value="TSP_3"/>
    <property type="match status" value="1"/>
</dbReference>
<comment type="subcellular location">
    <subcellularLocation>
        <location evidence="1">Cell outer membrane</location>
    </subcellularLocation>
</comment>
<dbReference type="PRINTS" id="PR01021">
    <property type="entry name" value="OMPADOMAIN"/>
</dbReference>
<gene>
    <name evidence="8" type="ORF">EYD46_00070</name>
</gene>
<feature type="compositionally biased region" description="Basic and acidic residues" evidence="6">
    <location>
        <begin position="505"/>
        <end position="518"/>
    </location>
</feature>
<protein>
    <submittedName>
        <fullName evidence="8">OmpA family protein</fullName>
    </submittedName>
</protein>
<dbReference type="EMBL" id="SIRS01000001">
    <property type="protein sequence ID" value="TBN19127.1"/>
    <property type="molecule type" value="Genomic_DNA"/>
</dbReference>
<dbReference type="SUPFAM" id="SSF103088">
    <property type="entry name" value="OmpA-like"/>
    <property type="match status" value="1"/>
</dbReference>
<evidence type="ECO:0000256" key="2">
    <source>
        <dbReference type="ARBA" id="ARBA00022729"/>
    </source>
</evidence>
<feature type="domain" description="OmpA-like" evidence="7">
    <location>
        <begin position="551"/>
        <end position="666"/>
    </location>
</feature>
<reference evidence="8 9" key="1">
    <citation type="journal article" date="2015" name="Int. J. Syst. Evol. Microbiol.">
        <title>Hyunsoonleella pacifica sp. nov., isolated from seawater of South Pacific Gyre.</title>
        <authorList>
            <person name="Gao X."/>
            <person name="Zhang Z."/>
            <person name="Dai X."/>
            <person name="Zhang X.H."/>
        </authorList>
    </citation>
    <scope>NUCLEOTIDE SEQUENCE [LARGE SCALE GENOMIC DNA]</scope>
    <source>
        <strain evidence="8 9">SW033</strain>
    </source>
</reference>
<dbReference type="Proteomes" id="UP000292372">
    <property type="component" value="Unassembled WGS sequence"/>
</dbReference>
<dbReference type="Pfam" id="PF00691">
    <property type="entry name" value="OmpA"/>
    <property type="match status" value="1"/>
</dbReference>
<evidence type="ECO:0000313" key="9">
    <source>
        <dbReference type="Proteomes" id="UP000292372"/>
    </source>
</evidence>
<dbReference type="InterPro" id="IPR003367">
    <property type="entry name" value="Thrombospondin_3-like_rpt"/>
</dbReference>
<dbReference type="GO" id="GO:0005509">
    <property type="term" value="F:calcium ion binding"/>
    <property type="evidence" value="ECO:0007669"/>
    <property type="project" value="InterPro"/>
</dbReference>
<dbReference type="InterPro" id="IPR006665">
    <property type="entry name" value="OmpA-like"/>
</dbReference>
<comment type="caution">
    <text evidence="8">The sequence shown here is derived from an EMBL/GenBank/DDBJ whole genome shotgun (WGS) entry which is preliminary data.</text>
</comment>
<keyword evidence="4" id="KW-0998">Cell outer membrane</keyword>
<evidence type="ECO:0000256" key="4">
    <source>
        <dbReference type="ARBA" id="ARBA00023237"/>
    </source>
</evidence>
<dbReference type="OrthoDB" id="9805336at2"/>
<dbReference type="GO" id="GO:0007155">
    <property type="term" value="P:cell adhesion"/>
    <property type="evidence" value="ECO:0007669"/>
    <property type="project" value="InterPro"/>
</dbReference>
<dbReference type="PROSITE" id="PS51123">
    <property type="entry name" value="OMPA_2"/>
    <property type="match status" value="1"/>
</dbReference>
<dbReference type="Pfam" id="PF18990">
    <property type="entry name" value="DUF5723"/>
    <property type="match status" value="1"/>
</dbReference>
<keyword evidence="9" id="KW-1185">Reference proteome</keyword>
<dbReference type="Gene3D" id="4.10.1080.10">
    <property type="entry name" value="TSP type-3 repeat"/>
    <property type="match status" value="1"/>
</dbReference>
<keyword evidence="3 5" id="KW-0472">Membrane</keyword>
<dbReference type="InterPro" id="IPR006664">
    <property type="entry name" value="OMP_bac"/>
</dbReference>
<proteinExistence type="predicted"/>
<dbReference type="GO" id="GO:0009279">
    <property type="term" value="C:cell outer membrane"/>
    <property type="evidence" value="ECO:0007669"/>
    <property type="project" value="UniProtKB-SubCell"/>
</dbReference>
<evidence type="ECO:0000313" key="8">
    <source>
        <dbReference type="EMBL" id="TBN19127.1"/>
    </source>
</evidence>
<feature type="region of interest" description="Disordered" evidence="6">
    <location>
        <begin position="499"/>
        <end position="518"/>
    </location>
</feature>
<dbReference type="InterPro" id="IPR028974">
    <property type="entry name" value="TSP_type-3_rpt"/>
</dbReference>
<dbReference type="InterPro" id="IPR050330">
    <property type="entry name" value="Bact_OuterMem_StrucFunc"/>
</dbReference>